<dbReference type="EMBL" id="CP036264">
    <property type="protein sequence ID" value="QEG00296.1"/>
    <property type="molecule type" value="Genomic_DNA"/>
</dbReference>
<reference evidence="2 3" key="1">
    <citation type="submission" date="2019-02" db="EMBL/GenBank/DDBJ databases">
        <title>Planctomycetal bacteria perform biofilm scaping via a novel small molecule.</title>
        <authorList>
            <person name="Jeske O."/>
            <person name="Boedeker C."/>
            <person name="Wiegand S."/>
            <person name="Breitling P."/>
            <person name="Kallscheuer N."/>
            <person name="Jogler M."/>
            <person name="Rohde M."/>
            <person name="Petersen J."/>
            <person name="Medema M.H."/>
            <person name="Surup F."/>
            <person name="Jogler C."/>
        </authorList>
    </citation>
    <scope>NUCLEOTIDE SEQUENCE [LARGE SCALE GENOMIC DNA]</scope>
    <source>
        <strain evidence="2 3">Mal15</strain>
    </source>
</reference>
<keyword evidence="3" id="KW-1185">Reference proteome</keyword>
<name>A0A5B9MLB1_9BACT</name>
<feature type="domain" description="TadE-like" evidence="1">
    <location>
        <begin position="1"/>
        <end position="40"/>
    </location>
</feature>
<dbReference type="AlphaFoldDB" id="A0A5B9MLB1"/>
<proteinExistence type="predicted"/>
<dbReference type="InterPro" id="IPR012495">
    <property type="entry name" value="TadE-like_dom"/>
</dbReference>
<evidence type="ECO:0000313" key="2">
    <source>
        <dbReference type="EMBL" id="QEG00296.1"/>
    </source>
</evidence>
<dbReference type="Proteomes" id="UP000321353">
    <property type="component" value="Chromosome"/>
</dbReference>
<dbReference type="KEGG" id="smam:Mal15_43660"/>
<evidence type="ECO:0000259" key="1">
    <source>
        <dbReference type="Pfam" id="PF07811"/>
    </source>
</evidence>
<protein>
    <submittedName>
        <fullName evidence="2">TadE-like protein</fullName>
    </submittedName>
</protein>
<evidence type="ECO:0000313" key="3">
    <source>
        <dbReference type="Proteomes" id="UP000321353"/>
    </source>
</evidence>
<organism evidence="2 3">
    <name type="scientific">Stieleria maiorica</name>
    <dbReference type="NCBI Taxonomy" id="2795974"/>
    <lineage>
        <taxon>Bacteria</taxon>
        <taxon>Pseudomonadati</taxon>
        <taxon>Planctomycetota</taxon>
        <taxon>Planctomycetia</taxon>
        <taxon>Pirellulales</taxon>
        <taxon>Pirellulaceae</taxon>
        <taxon>Stieleria</taxon>
    </lineage>
</organism>
<accession>A0A5B9MLB1</accession>
<dbReference type="Pfam" id="PF07811">
    <property type="entry name" value="TadE"/>
    <property type="match status" value="1"/>
</dbReference>
<gene>
    <name evidence="2" type="ORF">Mal15_43660</name>
</gene>
<sequence>MIEFAVCLPVFLLITMGTIETCRMIYLRQSLKIAAYECARLAVVPGITPADLQDQCDVILLGRNIKNYALNCTPSDPSSLDYGEMFVSTVDAPASENALLSTWIYGSASVSESVSIMIEY</sequence>